<dbReference type="AlphaFoldDB" id="A0A4C1X7P5"/>
<dbReference type="OrthoDB" id="1470350at2759"/>
<dbReference type="Proteomes" id="UP000299102">
    <property type="component" value="Unassembled WGS sequence"/>
</dbReference>
<gene>
    <name evidence="1" type="ORF">EVAR_54698_1</name>
</gene>
<accession>A0A4C1X7P5</accession>
<evidence type="ECO:0000313" key="2">
    <source>
        <dbReference type="Proteomes" id="UP000299102"/>
    </source>
</evidence>
<comment type="caution">
    <text evidence="1">The sequence shown here is derived from an EMBL/GenBank/DDBJ whole genome shotgun (WGS) entry which is preliminary data.</text>
</comment>
<keyword evidence="2" id="KW-1185">Reference proteome</keyword>
<protein>
    <submittedName>
        <fullName evidence="1">Uncharacterized protein</fullName>
    </submittedName>
</protein>
<organism evidence="1 2">
    <name type="scientific">Eumeta variegata</name>
    <name type="common">Bagworm moth</name>
    <name type="synonym">Eumeta japonica</name>
    <dbReference type="NCBI Taxonomy" id="151549"/>
    <lineage>
        <taxon>Eukaryota</taxon>
        <taxon>Metazoa</taxon>
        <taxon>Ecdysozoa</taxon>
        <taxon>Arthropoda</taxon>
        <taxon>Hexapoda</taxon>
        <taxon>Insecta</taxon>
        <taxon>Pterygota</taxon>
        <taxon>Neoptera</taxon>
        <taxon>Endopterygota</taxon>
        <taxon>Lepidoptera</taxon>
        <taxon>Glossata</taxon>
        <taxon>Ditrysia</taxon>
        <taxon>Tineoidea</taxon>
        <taxon>Psychidae</taxon>
        <taxon>Oiketicinae</taxon>
        <taxon>Eumeta</taxon>
    </lineage>
</organism>
<name>A0A4C1X7P5_EUMVA</name>
<proteinExistence type="predicted"/>
<dbReference type="EMBL" id="BGZK01000747">
    <property type="protein sequence ID" value="GBP58902.1"/>
    <property type="molecule type" value="Genomic_DNA"/>
</dbReference>
<evidence type="ECO:0000313" key="1">
    <source>
        <dbReference type="EMBL" id="GBP58902.1"/>
    </source>
</evidence>
<sequence length="74" mass="8496">MGLLLLEHQNRNGIDIGGHMPVCFDYKAHSIDDFVHSGGRATITKFVIKIDTTTLKFCKPVVNNRLVWYNEYNE</sequence>
<reference evidence="1 2" key="1">
    <citation type="journal article" date="2019" name="Commun. Biol.">
        <title>The bagworm genome reveals a unique fibroin gene that provides high tensile strength.</title>
        <authorList>
            <person name="Kono N."/>
            <person name="Nakamura H."/>
            <person name="Ohtoshi R."/>
            <person name="Tomita M."/>
            <person name="Numata K."/>
            <person name="Arakawa K."/>
        </authorList>
    </citation>
    <scope>NUCLEOTIDE SEQUENCE [LARGE SCALE GENOMIC DNA]</scope>
</reference>